<evidence type="ECO:0000256" key="8">
    <source>
        <dbReference type="ARBA" id="ARBA00022989"/>
    </source>
</evidence>
<evidence type="ECO:0000313" key="14">
    <source>
        <dbReference type="Proteomes" id="UP001187192"/>
    </source>
</evidence>
<evidence type="ECO:0000256" key="10">
    <source>
        <dbReference type="ARBA" id="ARBA00023136"/>
    </source>
</evidence>
<dbReference type="Proteomes" id="UP001187192">
    <property type="component" value="Unassembled WGS sequence"/>
</dbReference>
<evidence type="ECO:0000313" key="13">
    <source>
        <dbReference type="EMBL" id="GMN36361.1"/>
    </source>
</evidence>
<dbReference type="InterPro" id="IPR008417">
    <property type="entry name" value="BAP29/BAP31"/>
</dbReference>
<evidence type="ECO:0008006" key="15">
    <source>
        <dbReference type="Google" id="ProtNLM"/>
    </source>
</evidence>
<organism evidence="13 14">
    <name type="scientific">Ficus carica</name>
    <name type="common">Common fig</name>
    <dbReference type="NCBI Taxonomy" id="3494"/>
    <lineage>
        <taxon>Eukaryota</taxon>
        <taxon>Viridiplantae</taxon>
        <taxon>Streptophyta</taxon>
        <taxon>Embryophyta</taxon>
        <taxon>Tracheophyta</taxon>
        <taxon>Spermatophyta</taxon>
        <taxon>Magnoliopsida</taxon>
        <taxon>eudicotyledons</taxon>
        <taxon>Gunneridae</taxon>
        <taxon>Pentapetalae</taxon>
        <taxon>rosids</taxon>
        <taxon>fabids</taxon>
        <taxon>Rosales</taxon>
        <taxon>Moraceae</taxon>
        <taxon>Ficeae</taxon>
        <taxon>Ficus</taxon>
    </lineage>
</organism>
<protein>
    <recommendedName>
        <fullName evidence="15">Endoplasmic reticulum transmembrane protein</fullName>
    </recommendedName>
</protein>
<comment type="similarity">
    <text evidence="2">Belongs to the BCAP29/BCAP31 family.</text>
</comment>
<keyword evidence="3" id="KW-0813">Transport</keyword>
<name>A0AA88A313_FICCA</name>
<gene>
    <name evidence="13" type="ORF">TIFTF001_005951</name>
</gene>
<evidence type="ECO:0000256" key="9">
    <source>
        <dbReference type="ARBA" id="ARBA00023054"/>
    </source>
</evidence>
<keyword evidence="14" id="KW-1185">Reference proteome</keyword>
<dbReference type="EMBL" id="BTGU01000006">
    <property type="protein sequence ID" value="GMN36361.1"/>
    <property type="molecule type" value="Genomic_DNA"/>
</dbReference>
<feature type="region of interest" description="Disordered" evidence="12">
    <location>
        <begin position="143"/>
        <end position="249"/>
    </location>
</feature>
<evidence type="ECO:0000256" key="7">
    <source>
        <dbReference type="ARBA" id="ARBA00022927"/>
    </source>
</evidence>
<evidence type="ECO:0000256" key="1">
    <source>
        <dbReference type="ARBA" id="ARBA00004477"/>
    </source>
</evidence>
<keyword evidence="6" id="KW-0256">Endoplasmic reticulum</keyword>
<keyword evidence="9 11" id="KW-0175">Coiled coil</keyword>
<keyword evidence="4" id="KW-0812">Transmembrane</keyword>
<dbReference type="GO" id="GO:0006888">
    <property type="term" value="P:endoplasmic reticulum to Golgi vesicle-mediated transport"/>
    <property type="evidence" value="ECO:0007669"/>
    <property type="project" value="TreeGrafter"/>
</dbReference>
<dbReference type="PANTHER" id="PTHR12701">
    <property type="entry name" value="BCR-ASSOCIATED PROTEIN, BAP"/>
    <property type="match status" value="1"/>
</dbReference>
<evidence type="ECO:0000256" key="6">
    <source>
        <dbReference type="ARBA" id="ARBA00022824"/>
    </source>
</evidence>
<comment type="subcellular location">
    <subcellularLocation>
        <location evidence="1">Endoplasmic reticulum membrane</location>
        <topology evidence="1">Multi-pass membrane protein</topology>
    </subcellularLocation>
</comment>
<evidence type="ECO:0000256" key="2">
    <source>
        <dbReference type="ARBA" id="ARBA00007956"/>
    </source>
</evidence>
<evidence type="ECO:0000256" key="5">
    <source>
        <dbReference type="ARBA" id="ARBA00022703"/>
    </source>
</evidence>
<dbReference type="GO" id="GO:0006886">
    <property type="term" value="P:intracellular protein transport"/>
    <property type="evidence" value="ECO:0007669"/>
    <property type="project" value="InterPro"/>
</dbReference>
<accession>A0AA88A313</accession>
<reference evidence="13" key="1">
    <citation type="submission" date="2023-07" db="EMBL/GenBank/DDBJ databases">
        <title>draft genome sequence of fig (Ficus carica).</title>
        <authorList>
            <person name="Takahashi T."/>
            <person name="Nishimura K."/>
        </authorList>
    </citation>
    <scope>NUCLEOTIDE SEQUENCE</scope>
</reference>
<keyword evidence="5" id="KW-0053">Apoptosis</keyword>
<evidence type="ECO:0000256" key="11">
    <source>
        <dbReference type="SAM" id="Coils"/>
    </source>
</evidence>
<dbReference type="PANTHER" id="PTHR12701:SF18">
    <property type="entry name" value="ENDOPLASMIC RETICULUM TRANSMEMBRANE PROTEIN"/>
    <property type="match status" value="1"/>
</dbReference>
<comment type="caution">
    <text evidence="13">The sequence shown here is derived from an EMBL/GenBank/DDBJ whole genome shotgun (WGS) entry which is preliminary data.</text>
</comment>
<keyword evidence="8" id="KW-1133">Transmembrane helix</keyword>
<dbReference type="GO" id="GO:0070973">
    <property type="term" value="P:protein localization to endoplasmic reticulum exit site"/>
    <property type="evidence" value="ECO:0007669"/>
    <property type="project" value="TreeGrafter"/>
</dbReference>
<proteinExistence type="inferred from homology"/>
<dbReference type="AlphaFoldDB" id="A0AA88A313"/>
<sequence length="388" mass="43513">MTTSIKKIQSLTDLDVAGTPTNTRNRQNSKFVEFQIIHEISKELCLSWAIGLPPISCRPSLTRAMATDIPNLGVTGHHSTNSIAGYCSMKSEKKHCRPSLAGKLLLRQTFRSFFGSRHPILRYRPCNLSFPLLRPQIQRTKSSRILGLGEDDSTTDAGGFVGDGRDHPDVVQDAAAEAGDHGSGSGQARSWTGHGQDRVGDRRSVGRVERLQHGQDPEALDRRRRLQSNRSGPHGQAPSRGHPHGMAEIEDNKDDNFVLLFRSALFLVLMIDRVHHYIRELRIRRKTMEAVKKQNQAFEDGKTAGTDEIKAKEEEITTLQTKLKQLESELETKTKDVHAAEANAVALRKQSEGFLLEYDRLLEENQNLRNRLQTLDRGLSRMGSKKNS</sequence>
<evidence type="ECO:0000256" key="3">
    <source>
        <dbReference type="ARBA" id="ARBA00022448"/>
    </source>
</evidence>
<feature type="coiled-coil region" evidence="11">
    <location>
        <begin position="309"/>
        <end position="378"/>
    </location>
</feature>
<feature type="compositionally biased region" description="Basic and acidic residues" evidence="12">
    <location>
        <begin position="195"/>
        <end position="221"/>
    </location>
</feature>
<keyword evidence="10" id="KW-0472">Membrane</keyword>
<dbReference type="GO" id="GO:0005789">
    <property type="term" value="C:endoplasmic reticulum membrane"/>
    <property type="evidence" value="ECO:0007669"/>
    <property type="project" value="UniProtKB-SubCell"/>
</dbReference>
<evidence type="ECO:0000256" key="4">
    <source>
        <dbReference type="ARBA" id="ARBA00022692"/>
    </source>
</evidence>
<evidence type="ECO:0000256" key="12">
    <source>
        <dbReference type="SAM" id="MobiDB-lite"/>
    </source>
</evidence>
<keyword evidence="7" id="KW-0653">Protein transport</keyword>
<dbReference type="Gene3D" id="1.20.5.110">
    <property type="match status" value="1"/>
</dbReference>
<dbReference type="FunFam" id="1.20.5.110:FF:000011">
    <property type="entry name" value="B-cell receptor-associated protein 29"/>
    <property type="match status" value="1"/>
</dbReference>